<reference evidence="2" key="2">
    <citation type="journal article" date="2015" name="Fish Shellfish Immunol.">
        <title>Early steps in the European eel (Anguilla anguilla)-Vibrio vulnificus interaction in the gills: Role of the RtxA13 toxin.</title>
        <authorList>
            <person name="Callol A."/>
            <person name="Pajuelo D."/>
            <person name="Ebbesson L."/>
            <person name="Teles M."/>
            <person name="MacKenzie S."/>
            <person name="Amaro C."/>
        </authorList>
    </citation>
    <scope>NUCLEOTIDE SEQUENCE</scope>
</reference>
<sequence length="44" mass="5209">MKETTMRSLLGFCFPMGWARAPGRCPEPRNEENEEKKHVRGFKR</sequence>
<protein>
    <submittedName>
        <fullName evidence="2">Uncharacterized protein</fullName>
    </submittedName>
</protein>
<feature type="region of interest" description="Disordered" evidence="1">
    <location>
        <begin position="22"/>
        <end position="44"/>
    </location>
</feature>
<reference evidence="2" key="1">
    <citation type="submission" date="2014-11" db="EMBL/GenBank/DDBJ databases">
        <authorList>
            <person name="Amaro Gonzalez C."/>
        </authorList>
    </citation>
    <scope>NUCLEOTIDE SEQUENCE</scope>
</reference>
<evidence type="ECO:0000313" key="2">
    <source>
        <dbReference type="EMBL" id="JAH62815.1"/>
    </source>
</evidence>
<evidence type="ECO:0000256" key="1">
    <source>
        <dbReference type="SAM" id="MobiDB-lite"/>
    </source>
</evidence>
<accession>A0A0E9UC95</accession>
<name>A0A0E9UC95_ANGAN</name>
<organism evidence="2">
    <name type="scientific">Anguilla anguilla</name>
    <name type="common">European freshwater eel</name>
    <name type="synonym">Muraena anguilla</name>
    <dbReference type="NCBI Taxonomy" id="7936"/>
    <lineage>
        <taxon>Eukaryota</taxon>
        <taxon>Metazoa</taxon>
        <taxon>Chordata</taxon>
        <taxon>Craniata</taxon>
        <taxon>Vertebrata</taxon>
        <taxon>Euteleostomi</taxon>
        <taxon>Actinopterygii</taxon>
        <taxon>Neopterygii</taxon>
        <taxon>Teleostei</taxon>
        <taxon>Anguilliformes</taxon>
        <taxon>Anguillidae</taxon>
        <taxon>Anguilla</taxon>
    </lineage>
</organism>
<proteinExistence type="predicted"/>
<dbReference type="AlphaFoldDB" id="A0A0E9UC95"/>
<dbReference type="EMBL" id="GBXM01045762">
    <property type="protein sequence ID" value="JAH62815.1"/>
    <property type="molecule type" value="Transcribed_RNA"/>
</dbReference>
<feature type="compositionally biased region" description="Basic and acidic residues" evidence="1">
    <location>
        <begin position="26"/>
        <end position="37"/>
    </location>
</feature>